<dbReference type="InterPro" id="IPR018062">
    <property type="entry name" value="HTH_AraC-typ_CS"/>
</dbReference>
<dbReference type="InterPro" id="IPR009057">
    <property type="entry name" value="Homeodomain-like_sf"/>
</dbReference>
<accession>A0ABT8YNR9</accession>
<dbReference type="RefSeq" id="WP_304376934.1">
    <property type="nucleotide sequence ID" value="NZ_JAUOZU010000008.1"/>
</dbReference>
<evidence type="ECO:0000256" key="2">
    <source>
        <dbReference type="ARBA" id="ARBA00023125"/>
    </source>
</evidence>
<evidence type="ECO:0000313" key="5">
    <source>
        <dbReference type="EMBL" id="MDO6965018.1"/>
    </source>
</evidence>
<keyword evidence="2" id="KW-0238">DNA-binding</keyword>
<sequence length="317" mass="34585">MAGDTPPKVIGILVADGFALMSFASVVEPLRAANLVAGRELYHTIFFSITGGVRQASCGALIETVPIGSSDDRSDLLFVVIGGDPQVQATDPALLAALRRQARQGVRIAGVSGGPMVMAAAGLLADHRFTIHWEHAAALTEMMPDLVPLKVRYVIDRDRITCGGGIAPLDLMHELIGTDHGGDLAQRVSDWFLHVHVDAAAGPQRASVSERYQVHNGRLALMLEMMEATIERPLSRREIAVRTGISERHVDRLFALHLKSGFRAEYLRIRLERARSLLRQSAMTVSEIAYATGFANASHFSRAYRQAFSENPGKTRK</sequence>
<keyword evidence="6" id="KW-1185">Reference proteome</keyword>
<dbReference type="Proteomes" id="UP001174932">
    <property type="component" value="Unassembled WGS sequence"/>
</dbReference>
<organism evidence="5 6">
    <name type="scientific">Rhizobium alvei</name>
    <dbReference type="NCBI Taxonomy" id="1132659"/>
    <lineage>
        <taxon>Bacteria</taxon>
        <taxon>Pseudomonadati</taxon>
        <taxon>Pseudomonadota</taxon>
        <taxon>Alphaproteobacteria</taxon>
        <taxon>Hyphomicrobiales</taxon>
        <taxon>Rhizobiaceae</taxon>
        <taxon>Rhizobium/Agrobacterium group</taxon>
        <taxon>Rhizobium</taxon>
    </lineage>
</organism>
<dbReference type="InterPro" id="IPR052158">
    <property type="entry name" value="INH-QAR"/>
</dbReference>
<dbReference type="Gene3D" id="3.40.50.880">
    <property type="match status" value="1"/>
</dbReference>
<dbReference type="SUPFAM" id="SSF46689">
    <property type="entry name" value="Homeodomain-like"/>
    <property type="match status" value="1"/>
</dbReference>
<dbReference type="Pfam" id="PF12833">
    <property type="entry name" value="HTH_18"/>
    <property type="match status" value="1"/>
</dbReference>
<comment type="caution">
    <text evidence="5">The sequence shown here is derived from an EMBL/GenBank/DDBJ whole genome shotgun (WGS) entry which is preliminary data.</text>
</comment>
<reference evidence="5" key="2">
    <citation type="submission" date="2023-07" db="EMBL/GenBank/DDBJ databases">
        <authorList>
            <person name="Shen H."/>
        </authorList>
    </citation>
    <scope>NUCLEOTIDE SEQUENCE</scope>
    <source>
        <strain evidence="5">TNR-22</strain>
    </source>
</reference>
<dbReference type="InterPro" id="IPR020449">
    <property type="entry name" value="Tscrpt_reg_AraC-type_HTH"/>
</dbReference>
<dbReference type="SUPFAM" id="SSF52317">
    <property type="entry name" value="Class I glutamine amidotransferase-like"/>
    <property type="match status" value="1"/>
</dbReference>
<keyword evidence="3" id="KW-0804">Transcription</keyword>
<name>A0ABT8YNR9_9HYPH</name>
<dbReference type="Gene3D" id="1.10.10.60">
    <property type="entry name" value="Homeodomain-like"/>
    <property type="match status" value="1"/>
</dbReference>
<reference evidence="5" key="1">
    <citation type="journal article" date="2015" name="Int. J. Syst. Evol. Microbiol.">
        <title>Rhizobium alvei sp. nov., isolated from a freshwater river.</title>
        <authorList>
            <person name="Sheu S.Y."/>
            <person name="Huang H.W."/>
            <person name="Young C.C."/>
            <person name="Chen W.M."/>
        </authorList>
    </citation>
    <scope>NUCLEOTIDE SEQUENCE</scope>
    <source>
        <strain evidence="5">TNR-22</strain>
    </source>
</reference>
<gene>
    <name evidence="5" type="ORF">Q4481_13700</name>
</gene>
<dbReference type="PANTHER" id="PTHR43130:SF3">
    <property type="entry name" value="HTH-TYPE TRANSCRIPTIONAL REGULATOR RV1931C"/>
    <property type="match status" value="1"/>
</dbReference>
<evidence type="ECO:0000256" key="3">
    <source>
        <dbReference type="ARBA" id="ARBA00023163"/>
    </source>
</evidence>
<dbReference type="EMBL" id="JAUOZU010000008">
    <property type="protein sequence ID" value="MDO6965018.1"/>
    <property type="molecule type" value="Genomic_DNA"/>
</dbReference>
<dbReference type="Pfam" id="PF01965">
    <property type="entry name" value="DJ-1_PfpI"/>
    <property type="match status" value="1"/>
</dbReference>
<protein>
    <submittedName>
        <fullName evidence="5">GlxA family transcriptional regulator</fullName>
    </submittedName>
</protein>
<dbReference type="PROSITE" id="PS01124">
    <property type="entry name" value="HTH_ARAC_FAMILY_2"/>
    <property type="match status" value="1"/>
</dbReference>
<dbReference type="SMART" id="SM00342">
    <property type="entry name" value="HTH_ARAC"/>
    <property type="match status" value="1"/>
</dbReference>
<dbReference type="CDD" id="cd03136">
    <property type="entry name" value="GATase1_AraC_ArgR_like"/>
    <property type="match status" value="1"/>
</dbReference>
<evidence type="ECO:0000259" key="4">
    <source>
        <dbReference type="PROSITE" id="PS01124"/>
    </source>
</evidence>
<keyword evidence="1" id="KW-0805">Transcription regulation</keyword>
<dbReference type="PRINTS" id="PR00032">
    <property type="entry name" value="HTHARAC"/>
</dbReference>
<feature type="domain" description="HTH araC/xylS-type" evidence="4">
    <location>
        <begin position="220"/>
        <end position="317"/>
    </location>
</feature>
<evidence type="ECO:0000256" key="1">
    <source>
        <dbReference type="ARBA" id="ARBA00023015"/>
    </source>
</evidence>
<dbReference type="InterPro" id="IPR002818">
    <property type="entry name" value="DJ-1/PfpI"/>
</dbReference>
<proteinExistence type="predicted"/>
<evidence type="ECO:0000313" key="6">
    <source>
        <dbReference type="Proteomes" id="UP001174932"/>
    </source>
</evidence>
<dbReference type="PROSITE" id="PS00041">
    <property type="entry name" value="HTH_ARAC_FAMILY_1"/>
    <property type="match status" value="1"/>
</dbReference>
<dbReference type="InterPro" id="IPR029062">
    <property type="entry name" value="Class_I_gatase-like"/>
</dbReference>
<dbReference type="InterPro" id="IPR018060">
    <property type="entry name" value="HTH_AraC"/>
</dbReference>
<dbReference type="PANTHER" id="PTHR43130">
    <property type="entry name" value="ARAC-FAMILY TRANSCRIPTIONAL REGULATOR"/>
    <property type="match status" value="1"/>
</dbReference>